<feature type="transmembrane region" description="Helical" evidence="1">
    <location>
        <begin position="71"/>
        <end position="91"/>
    </location>
</feature>
<dbReference type="PATRIC" id="fig|1123500.6.peg.249"/>
<organism evidence="2 3">
    <name type="scientific">Weissella halotolerans DSM 20190</name>
    <dbReference type="NCBI Taxonomy" id="1123500"/>
    <lineage>
        <taxon>Bacteria</taxon>
        <taxon>Bacillati</taxon>
        <taxon>Bacillota</taxon>
        <taxon>Bacilli</taxon>
        <taxon>Lactobacillales</taxon>
        <taxon>Lactobacillaceae</taxon>
        <taxon>Weissella</taxon>
    </lineage>
</organism>
<dbReference type="STRING" id="1123500.GCA_000420365_00253"/>
<evidence type="ECO:0008006" key="4">
    <source>
        <dbReference type="Google" id="ProtNLM"/>
    </source>
</evidence>
<dbReference type="OrthoDB" id="2285053at2"/>
<dbReference type="Proteomes" id="UP000051296">
    <property type="component" value="Unassembled WGS sequence"/>
</dbReference>
<feature type="transmembrane region" description="Helical" evidence="1">
    <location>
        <begin position="103"/>
        <end position="126"/>
    </location>
</feature>
<dbReference type="GO" id="GO:0016020">
    <property type="term" value="C:membrane"/>
    <property type="evidence" value="ECO:0007669"/>
    <property type="project" value="InterPro"/>
</dbReference>
<keyword evidence="1" id="KW-1133">Transmembrane helix</keyword>
<dbReference type="InterPro" id="IPR008523">
    <property type="entry name" value="DUF805"/>
</dbReference>
<dbReference type="RefSeq" id="WP_022791056.1">
    <property type="nucleotide sequence ID" value="NZ_ATUU01000001.1"/>
</dbReference>
<protein>
    <recommendedName>
        <fullName evidence="4">Integral membrane protein</fullName>
    </recommendedName>
</protein>
<keyword evidence="1" id="KW-0812">Transmembrane</keyword>
<keyword evidence="1" id="KW-0472">Membrane</keyword>
<dbReference type="InParanoid" id="A0A0R2G0Y5"/>
<feature type="transmembrane region" description="Helical" evidence="1">
    <location>
        <begin position="132"/>
        <end position="157"/>
    </location>
</feature>
<dbReference type="Pfam" id="PF05656">
    <property type="entry name" value="DUF805"/>
    <property type="match status" value="1"/>
</dbReference>
<comment type="caution">
    <text evidence="2">The sequence shown here is derived from an EMBL/GenBank/DDBJ whole genome shotgun (WGS) entry which is preliminary data.</text>
</comment>
<accession>A0A0R2G0Y5</accession>
<proteinExistence type="predicted"/>
<name>A0A0R2G0Y5_9LACO</name>
<reference evidence="2 3" key="1">
    <citation type="journal article" date="2015" name="Genome Announc.">
        <title>Expanding the biotechnology potential of lactobacilli through comparative genomics of 213 strains and associated genera.</title>
        <authorList>
            <person name="Sun Z."/>
            <person name="Harris H.M."/>
            <person name="McCann A."/>
            <person name="Guo C."/>
            <person name="Argimon S."/>
            <person name="Zhang W."/>
            <person name="Yang X."/>
            <person name="Jeffery I.B."/>
            <person name="Cooney J.C."/>
            <person name="Kagawa T.F."/>
            <person name="Liu W."/>
            <person name="Song Y."/>
            <person name="Salvetti E."/>
            <person name="Wrobel A."/>
            <person name="Rasinkangas P."/>
            <person name="Parkhill J."/>
            <person name="Rea M.C."/>
            <person name="O'Sullivan O."/>
            <person name="Ritari J."/>
            <person name="Douillard F.P."/>
            <person name="Paul Ross R."/>
            <person name="Yang R."/>
            <person name="Briner A.E."/>
            <person name="Felis G.E."/>
            <person name="de Vos W.M."/>
            <person name="Barrangou R."/>
            <person name="Klaenhammer T.R."/>
            <person name="Caufield P.W."/>
            <person name="Cui Y."/>
            <person name="Zhang H."/>
            <person name="O'Toole P.W."/>
        </authorList>
    </citation>
    <scope>NUCLEOTIDE SEQUENCE [LARGE SCALE GENOMIC DNA]</scope>
    <source>
        <strain evidence="2 3">DSM 20190</strain>
    </source>
</reference>
<gene>
    <name evidence="2" type="ORF">IV68_GL000251</name>
</gene>
<dbReference type="EMBL" id="JQAX01000001">
    <property type="protein sequence ID" value="KRN33451.1"/>
    <property type="molecule type" value="Genomic_DNA"/>
</dbReference>
<evidence type="ECO:0000313" key="3">
    <source>
        <dbReference type="Proteomes" id="UP000051296"/>
    </source>
</evidence>
<sequence length="176" mass="19548">MRIEEVGYTRFRQAASDFWVGFADFKGRTTRSGFIWGTVVSFLVTCLPLLFFLVVGSIVVGSAASEPNINMLFYSLVFMLIVNVILLLPRVTLTVRRLRDIGLSKWGILVAFIVYLIANISISWILTNGQDLTVVTSMSTIASSLLNIIVFILLISLPTNILAPLKKLPVFGTLFQ</sequence>
<feature type="transmembrane region" description="Helical" evidence="1">
    <location>
        <begin position="34"/>
        <end position="59"/>
    </location>
</feature>
<dbReference type="AlphaFoldDB" id="A0A0R2G0Y5"/>
<evidence type="ECO:0000256" key="1">
    <source>
        <dbReference type="SAM" id="Phobius"/>
    </source>
</evidence>
<keyword evidence="3" id="KW-1185">Reference proteome</keyword>
<evidence type="ECO:0000313" key="2">
    <source>
        <dbReference type="EMBL" id="KRN33451.1"/>
    </source>
</evidence>